<comment type="caution">
    <text evidence="1">The sequence shown here is derived from an EMBL/GenBank/DDBJ whole genome shotgun (WGS) entry which is preliminary data.</text>
</comment>
<sequence length="79" mass="8404">MTEVLKNLLAAARLPASEAETAAYVTAYEAHRTAVDALYAVPAARYADPALRFRAAGRIEDWATPPTNPAIPEAPAPRA</sequence>
<accession>A0A8H9MDN1</accession>
<dbReference type="OrthoDB" id="4559676at2"/>
<evidence type="ECO:0000313" key="2">
    <source>
        <dbReference type="Proteomes" id="UP000658656"/>
    </source>
</evidence>
<keyword evidence="2" id="KW-1185">Reference proteome</keyword>
<gene>
    <name evidence="1" type="ORF">GCM10017566_42210</name>
</gene>
<reference evidence="1" key="2">
    <citation type="submission" date="2020-09" db="EMBL/GenBank/DDBJ databases">
        <authorList>
            <person name="Sun Q."/>
            <person name="Zhou Y."/>
        </authorList>
    </citation>
    <scope>NUCLEOTIDE SEQUENCE</scope>
    <source>
        <strain evidence="1">CGMCC 4.7679</strain>
    </source>
</reference>
<dbReference type="RefSeq" id="WP_145939258.1">
    <property type="nucleotide sequence ID" value="NZ_BNAV01000005.1"/>
</dbReference>
<name>A0A8H9MDN1_9PSEU</name>
<organism evidence="1 2">
    <name type="scientific">Amycolatopsis bartoniae</name>
    <dbReference type="NCBI Taxonomy" id="941986"/>
    <lineage>
        <taxon>Bacteria</taxon>
        <taxon>Bacillati</taxon>
        <taxon>Actinomycetota</taxon>
        <taxon>Actinomycetes</taxon>
        <taxon>Pseudonocardiales</taxon>
        <taxon>Pseudonocardiaceae</taxon>
        <taxon>Amycolatopsis</taxon>
    </lineage>
</organism>
<evidence type="ECO:0000313" key="1">
    <source>
        <dbReference type="EMBL" id="GHF64090.1"/>
    </source>
</evidence>
<proteinExistence type="predicted"/>
<dbReference type="AlphaFoldDB" id="A0A8H9MDN1"/>
<dbReference type="EMBL" id="BNAV01000005">
    <property type="protein sequence ID" value="GHF64090.1"/>
    <property type="molecule type" value="Genomic_DNA"/>
</dbReference>
<dbReference type="Proteomes" id="UP000658656">
    <property type="component" value="Unassembled WGS sequence"/>
</dbReference>
<protein>
    <submittedName>
        <fullName evidence="1">Uncharacterized protein</fullName>
    </submittedName>
</protein>
<reference evidence="1" key="1">
    <citation type="journal article" date="2014" name="Int. J. Syst. Evol. Microbiol.">
        <title>Complete genome sequence of Corynebacterium casei LMG S-19264T (=DSM 44701T), isolated from a smear-ripened cheese.</title>
        <authorList>
            <consortium name="US DOE Joint Genome Institute (JGI-PGF)"/>
            <person name="Walter F."/>
            <person name="Albersmeier A."/>
            <person name="Kalinowski J."/>
            <person name="Ruckert C."/>
        </authorList>
    </citation>
    <scope>NUCLEOTIDE SEQUENCE</scope>
    <source>
        <strain evidence="1">CGMCC 4.7679</strain>
    </source>
</reference>